<accession>A0A0D1XHQ5</accession>
<dbReference type="GO" id="GO:0006567">
    <property type="term" value="P:L-threonine catabolic process"/>
    <property type="evidence" value="ECO:0007669"/>
    <property type="project" value="TreeGrafter"/>
</dbReference>
<dbReference type="Proteomes" id="UP000053259">
    <property type="component" value="Unassembled WGS sequence"/>
</dbReference>
<dbReference type="FunFam" id="3.40.640.10:FF:000030">
    <property type="entry name" value="Low-specificity L-threonine aldolase"/>
    <property type="match status" value="1"/>
</dbReference>
<comment type="similarity">
    <text evidence="2">Belongs to the threonine aldolase family.</text>
</comment>
<dbReference type="InterPro" id="IPR001597">
    <property type="entry name" value="ArAA_b-elim_lyase/Thr_aldolase"/>
</dbReference>
<dbReference type="VEuPathDB" id="FungiDB:PV09_06948"/>
<dbReference type="InterPro" id="IPR023603">
    <property type="entry name" value="Low_specificity_L-TA-like"/>
</dbReference>
<protein>
    <recommendedName>
        <fullName evidence="6">Aromatic amino acid beta-eliminating lyase/threonine aldolase domain-containing protein</fullName>
    </recommendedName>
</protein>
<dbReference type="GO" id="GO:0006545">
    <property type="term" value="P:glycine biosynthetic process"/>
    <property type="evidence" value="ECO:0007669"/>
    <property type="project" value="TreeGrafter"/>
</dbReference>
<evidence type="ECO:0000313" key="8">
    <source>
        <dbReference type="Proteomes" id="UP000053259"/>
    </source>
</evidence>
<dbReference type="CDD" id="cd06502">
    <property type="entry name" value="TA_like"/>
    <property type="match status" value="1"/>
</dbReference>
<name>A0A0D1XHQ5_9PEZI</name>
<dbReference type="HOGENOM" id="CLU_029381_1_0_1"/>
<reference evidence="7 8" key="1">
    <citation type="submission" date="2015-01" db="EMBL/GenBank/DDBJ databases">
        <title>The Genome Sequence of Ochroconis gallopava CBS43764.</title>
        <authorList>
            <consortium name="The Broad Institute Genomics Platform"/>
            <person name="Cuomo C."/>
            <person name="de Hoog S."/>
            <person name="Gorbushina A."/>
            <person name="Stielow B."/>
            <person name="Teixiera M."/>
            <person name="Abouelleil A."/>
            <person name="Chapman S.B."/>
            <person name="Priest M."/>
            <person name="Young S.K."/>
            <person name="Wortman J."/>
            <person name="Nusbaum C."/>
            <person name="Birren B."/>
        </authorList>
    </citation>
    <scope>NUCLEOTIDE SEQUENCE [LARGE SCALE GENOMIC DNA]</scope>
    <source>
        <strain evidence="7 8">CBS 43764</strain>
    </source>
</reference>
<dbReference type="PIRSF" id="PIRSF017617">
    <property type="entry name" value="Thr_aldolase"/>
    <property type="match status" value="1"/>
</dbReference>
<dbReference type="GO" id="GO:0008732">
    <property type="term" value="F:L-allo-threonine aldolase activity"/>
    <property type="evidence" value="ECO:0007669"/>
    <property type="project" value="TreeGrafter"/>
</dbReference>
<dbReference type="RefSeq" id="XP_016211645.1">
    <property type="nucleotide sequence ID" value="XM_016360659.1"/>
</dbReference>
<feature type="modified residue" description="N6-(pyridoxal phosphate)lysine" evidence="5">
    <location>
        <position position="273"/>
    </location>
</feature>
<dbReference type="PANTHER" id="PTHR48097">
    <property type="entry name" value="L-THREONINE ALDOLASE-RELATED"/>
    <property type="match status" value="1"/>
</dbReference>
<dbReference type="NCBIfam" id="NF041359">
    <property type="entry name" value="GntG_guanitoxin"/>
    <property type="match status" value="1"/>
</dbReference>
<keyword evidence="4" id="KW-0456">Lyase</keyword>
<proteinExistence type="inferred from homology"/>
<feature type="domain" description="Aromatic amino acid beta-eliminating lyase/threonine aldolase" evidence="6">
    <location>
        <begin position="77"/>
        <end position="362"/>
    </location>
</feature>
<sequence>MRFVISSFRSNYYPALRHRSLNASSSPLAPSHRAFSALNSLNQGAMARTISNHKVPQISPAWTQNNAWSSPGPAAFDVRSDVVTTPTSAMLNAIASTTLLDDVFAEDPTTNNLESYVADLAGKESGILVLSGTMGNQVSLRAHIASPPTGILCDKRSHIVQYEAGGASSLSGAMLQTVIPKNGCYLTCEEIAKEAVLSDDIHACPTKIISLENTLNGMVLPLSEVKKISMFAKEHGIIMHLDGARLWEAVVSGAGDLREYCSYFDSISLCFSKGLGAPIGSIVVGSASFVKRARWIRKMLGGGLRQAGVVSAAARVAIEDTFLGGKLKKTHENALLIERMWTKRGGKLVHPVETNMVWLDIEAAGISHDEFVEAAKKHGIRSSGGRLVIHYQIGEEAIKRLEALFESLLAPKARI</sequence>
<dbReference type="Gene3D" id="3.90.1150.10">
    <property type="entry name" value="Aspartate Aminotransferase, domain 1"/>
    <property type="match status" value="1"/>
</dbReference>
<evidence type="ECO:0000313" key="7">
    <source>
        <dbReference type="EMBL" id="KIW01776.1"/>
    </source>
</evidence>
<comment type="cofactor">
    <cofactor evidence="1">
        <name>pyridoxal 5'-phosphate</name>
        <dbReference type="ChEBI" id="CHEBI:597326"/>
    </cofactor>
</comment>
<dbReference type="SUPFAM" id="SSF53383">
    <property type="entry name" value="PLP-dependent transferases"/>
    <property type="match status" value="1"/>
</dbReference>
<dbReference type="AlphaFoldDB" id="A0A0D1XHQ5"/>
<keyword evidence="3" id="KW-0663">Pyridoxal phosphate</keyword>
<dbReference type="GeneID" id="27314921"/>
<dbReference type="EMBL" id="KN847553">
    <property type="protein sequence ID" value="KIW01776.1"/>
    <property type="molecule type" value="Genomic_DNA"/>
</dbReference>
<evidence type="ECO:0000256" key="5">
    <source>
        <dbReference type="PIRSR" id="PIRSR017617-1"/>
    </source>
</evidence>
<organism evidence="7 8">
    <name type="scientific">Verruconis gallopava</name>
    <dbReference type="NCBI Taxonomy" id="253628"/>
    <lineage>
        <taxon>Eukaryota</taxon>
        <taxon>Fungi</taxon>
        <taxon>Dikarya</taxon>
        <taxon>Ascomycota</taxon>
        <taxon>Pezizomycotina</taxon>
        <taxon>Dothideomycetes</taxon>
        <taxon>Pleosporomycetidae</taxon>
        <taxon>Venturiales</taxon>
        <taxon>Sympoventuriaceae</taxon>
        <taxon>Verruconis</taxon>
    </lineage>
</organism>
<evidence type="ECO:0000256" key="3">
    <source>
        <dbReference type="ARBA" id="ARBA00022898"/>
    </source>
</evidence>
<dbReference type="InParanoid" id="A0A0D1XHQ5"/>
<dbReference type="GO" id="GO:0005829">
    <property type="term" value="C:cytosol"/>
    <property type="evidence" value="ECO:0007669"/>
    <property type="project" value="TreeGrafter"/>
</dbReference>
<keyword evidence="8" id="KW-1185">Reference proteome</keyword>
<gene>
    <name evidence="7" type="ORF">PV09_06948</name>
</gene>
<evidence type="ECO:0000259" key="6">
    <source>
        <dbReference type="Pfam" id="PF01212"/>
    </source>
</evidence>
<dbReference type="Pfam" id="PF01212">
    <property type="entry name" value="Beta_elim_lyase"/>
    <property type="match status" value="1"/>
</dbReference>
<dbReference type="FunFam" id="3.90.1150.10:FF:000089">
    <property type="entry name" value="Threonine aldolase, putative"/>
    <property type="match status" value="1"/>
</dbReference>
<dbReference type="STRING" id="253628.A0A0D1XHQ5"/>
<evidence type="ECO:0000256" key="2">
    <source>
        <dbReference type="ARBA" id="ARBA00006966"/>
    </source>
</evidence>
<dbReference type="InterPro" id="IPR015424">
    <property type="entry name" value="PyrdxlP-dep_Trfase"/>
</dbReference>
<dbReference type="FunCoup" id="A0A0D1XHQ5">
    <property type="interactions" value="943"/>
</dbReference>
<evidence type="ECO:0000256" key="1">
    <source>
        <dbReference type="ARBA" id="ARBA00001933"/>
    </source>
</evidence>
<dbReference type="PANTHER" id="PTHR48097:SF9">
    <property type="entry name" value="L-THREONINE ALDOLASE"/>
    <property type="match status" value="1"/>
</dbReference>
<dbReference type="Gene3D" id="3.40.640.10">
    <property type="entry name" value="Type I PLP-dependent aspartate aminotransferase-like (Major domain)"/>
    <property type="match status" value="1"/>
</dbReference>
<dbReference type="InterPro" id="IPR015421">
    <property type="entry name" value="PyrdxlP-dep_Trfase_major"/>
</dbReference>
<dbReference type="OrthoDB" id="10261951at2759"/>
<evidence type="ECO:0000256" key="4">
    <source>
        <dbReference type="ARBA" id="ARBA00023239"/>
    </source>
</evidence>
<dbReference type="InterPro" id="IPR015422">
    <property type="entry name" value="PyrdxlP-dep_Trfase_small"/>
</dbReference>